<dbReference type="Gene3D" id="1.10.600.10">
    <property type="entry name" value="Farnesyl Diphosphate Synthase"/>
    <property type="match status" value="1"/>
</dbReference>
<dbReference type="PROSITE" id="PS00444">
    <property type="entry name" value="POLYPRENYL_SYNTHASE_2"/>
    <property type="match status" value="1"/>
</dbReference>
<dbReference type="RefSeq" id="WP_256620094.1">
    <property type="nucleotide sequence ID" value="NZ_JANIBC010000014.1"/>
</dbReference>
<dbReference type="InterPro" id="IPR053378">
    <property type="entry name" value="Prenyl_diphosphate_synthase"/>
</dbReference>
<proteinExistence type="inferred from homology"/>
<keyword evidence="9" id="KW-1185">Reference proteome</keyword>
<dbReference type="SUPFAM" id="SSF48576">
    <property type="entry name" value="Terpenoid synthases"/>
    <property type="match status" value="1"/>
</dbReference>
<dbReference type="GO" id="GO:0016114">
    <property type="term" value="P:terpenoid biosynthetic process"/>
    <property type="evidence" value="ECO:0007669"/>
    <property type="project" value="UniProtKB-ARBA"/>
</dbReference>
<comment type="cofactor">
    <cofactor evidence="1">
        <name>Mg(2+)</name>
        <dbReference type="ChEBI" id="CHEBI:18420"/>
    </cofactor>
</comment>
<dbReference type="EMBL" id="JANIBC010000014">
    <property type="protein sequence ID" value="MCQ8186197.1"/>
    <property type="molecule type" value="Genomic_DNA"/>
</dbReference>
<dbReference type="SFLD" id="SFLDG01017">
    <property type="entry name" value="Polyprenyl_Transferase_Like"/>
    <property type="match status" value="1"/>
</dbReference>
<gene>
    <name evidence="8" type="ORF">NOG11_12485</name>
</gene>
<reference evidence="8" key="1">
    <citation type="submission" date="2022-07" db="EMBL/GenBank/DDBJ databases">
        <title>Parvularcula maris sp. nov., an algicidal bacterium isolated from seawater.</title>
        <authorList>
            <person name="Li F."/>
        </authorList>
    </citation>
    <scope>NUCLEOTIDE SEQUENCE</scope>
    <source>
        <strain evidence="8">BGMRC 0090</strain>
    </source>
</reference>
<protein>
    <submittedName>
        <fullName evidence="8">Polyprenyl synthetase family protein</fullName>
    </submittedName>
</protein>
<evidence type="ECO:0000256" key="5">
    <source>
        <dbReference type="ARBA" id="ARBA00022842"/>
    </source>
</evidence>
<dbReference type="InterPro" id="IPR000092">
    <property type="entry name" value="Polyprenyl_synt"/>
</dbReference>
<sequence>MQNLPDIALLLKNRAAEVERALSDALLPFSDEAAIARLQEAMGYALTGGGKRMRPFLVLETAALFGAEDRAMEAAIALEMIHAYSLVHDDLPAMDDAETRRGKPSVHKQYDEAIAILTGDALLTESFFVLTSYEGALCRELCRELSRAAGTHGMVGGQMMDLYPEGETEEHIIALQDRKTGALIECAAAMGALVGGASDEETAALRTYAKKLGLAFQIADDLLDVTQTAEEIGKPAGRDEEMGKATFVGLLGEDGARARLRQVNDEARAALGQVERDTSVLEALLDWQAGRTS</sequence>
<keyword evidence="3 7" id="KW-0808">Transferase</keyword>
<accession>A0A9X2RL31</accession>
<dbReference type="PANTHER" id="PTHR43281">
    <property type="entry name" value="FARNESYL DIPHOSPHATE SYNTHASE"/>
    <property type="match status" value="1"/>
</dbReference>
<dbReference type="GO" id="GO:0046872">
    <property type="term" value="F:metal ion binding"/>
    <property type="evidence" value="ECO:0007669"/>
    <property type="project" value="UniProtKB-KW"/>
</dbReference>
<evidence type="ECO:0000256" key="6">
    <source>
        <dbReference type="ARBA" id="ARBA00023229"/>
    </source>
</evidence>
<keyword evidence="6" id="KW-0414">Isoprene biosynthesis</keyword>
<dbReference type="Pfam" id="PF00348">
    <property type="entry name" value="polyprenyl_synt"/>
    <property type="match status" value="1"/>
</dbReference>
<evidence type="ECO:0000256" key="2">
    <source>
        <dbReference type="ARBA" id="ARBA00006706"/>
    </source>
</evidence>
<evidence type="ECO:0000256" key="1">
    <source>
        <dbReference type="ARBA" id="ARBA00001946"/>
    </source>
</evidence>
<name>A0A9X2RL31_9PROT</name>
<dbReference type="SFLD" id="SFLDS00005">
    <property type="entry name" value="Isoprenoid_Synthase_Type_I"/>
    <property type="match status" value="1"/>
</dbReference>
<dbReference type="GO" id="GO:0005737">
    <property type="term" value="C:cytoplasm"/>
    <property type="evidence" value="ECO:0007669"/>
    <property type="project" value="UniProtKB-ARBA"/>
</dbReference>
<dbReference type="PROSITE" id="PS00723">
    <property type="entry name" value="POLYPRENYL_SYNTHASE_1"/>
    <property type="match status" value="1"/>
</dbReference>
<dbReference type="Proteomes" id="UP001142610">
    <property type="component" value="Unassembled WGS sequence"/>
</dbReference>
<organism evidence="8 9">
    <name type="scientific">Parvularcula maris</name>
    <dbReference type="NCBI Taxonomy" id="2965077"/>
    <lineage>
        <taxon>Bacteria</taxon>
        <taxon>Pseudomonadati</taxon>
        <taxon>Pseudomonadota</taxon>
        <taxon>Alphaproteobacteria</taxon>
        <taxon>Parvularculales</taxon>
        <taxon>Parvularculaceae</taxon>
        <taxon>Parvularcula</taxon>
    </lineage>
</organism>
<dbReference type="GO" id="GO:0004659">
    <property type="term" value="F:prenyltransferase activity"/>
    <property type="evidence" value="ECO:0007669"/>
    <property type="project" value="InterPro"/>
</dbReference>
<dbReference type="InterPro" id="IPR008949">
    <property type="entry name" value="Isoprenoid_synthase_dom_sf"/>
</dbReference>
<evidence type="ECO:0000256" key="7">
    <source>
        <dbReference type="RuleBase" id="RU004466"/>
    </source>
</evidence>
<evidence type="ECO:0000313" key="8">
    <source>
        <dbReference type="EMBL" id="MCQ8186197.1"/>
    </source>
</evidence>
<evidence type="ECO:0000313" key="9">
    <source>
        <dbReference type="Proteomes" id="UP001142610"/>
    </source>
</evidence>
<dbReference type="PANTHER" id="PTHR43281:SF1">
    <property type="entry name" value="FARNESYL DIPHOSPHATE SYNTHASE"/>
    <property type="match status" value="1"/>
</dbReference>
<comment type="caution">
    <text evidence="8">The sequence shown here is derived from an EMBL/GenBank/DDBJ whole genome shotgun (WGS) entry which is preliminary data.</text>
</comment>
<dbReference type="InterPro" id="IPR033749">
    <property type="entry name" value="Polyprenyl_synt_CS"/>
</dbReference>
<keyword evidence="5" id="KW-0460">Magnesium</keyword>
<keyword evidence="4" id="KW-0479">Metal-binding</keyword>
<evidence type="ECO:0000256" key="4">
    <source>
        <dbReference type="ARBA" id="ARBA00022723"/>
    </source>
</evidence>
<comment type="similarity">
    <text evidence="2 7">Belongs to the FPP/GGPP synthase family.</text>
</comment>
<dbReference type="CDD" id="cd00685">
    <property type="entry name" value="Trans_IPPS_HT"/>
    <property type="match status" value="1"/>
</dbReference>
<dbReference type="FunFam" id="1.10.600.10:FF:000001">
    <property type="entry name" value="Geranylgeranyl diphosphate synthase"/>
    <property type="match status" value="1"/>
</dbReference>
<dbReference type="AlphaFoldDB" id="A0A9X2RL31"/>
<evidence type="ECO:0000256" key="3">
    <source>
        <dbReference type="ARBA" id="ARBA00022679"/>
    </source>
</evidence>
<dbReference type="NCBIfam" id="NF045485">
    <property type="entry name" value="FPPsyn"/>
    <property type="match status" value="1"/>
</dbReference>